<reference evidence="3 4" key="1">
    <citation type="submission" date="2007-03" db="EMBL/GenBank/DDBJ databases">
        <title>Complete sequence of Desulfotomaculum reducens MI-1.</title>
        <authorList>
            <consortium name="US DOE Joint Genome Institute"/>
            <person name="Copeland A."/>
            <person name="Lucas S."/>
            <person name="Lapidus A."/>
            <person name="Barry K."/>
            <person name="Detter J.C."/>
            <person name="Glavina del Rio T."/>
            <person name="Hammon N."/>
            <person name="Israni S."/>
            <person name="Dalin E."/>
            <person name="Tice H."/>
            <person name="Pitluck S."/>
            <person name="Sims D."/>
            <person name="Brettin T."/>
            <person name="Bruce D."/>
            <person name="Han C."/>
            <person name="Tapia R."/>
            <person name="Schmutz J."/>
            <person name="Larimer F."/>
            <person name="Land M."/>
            <person name="Hauser L."/>
            <person name="Kyrpides N."/>
            <person name="Kim E."/>
            <person name="Tebo B.M."/>
            <person name="Richardson P."/>
        </authorList>
    </citation>
    <scope>NUCLEOTIDE SEQUENCE [LARGE SCALE GENOMIC DNA]</scope>
    <source>
        <strain evidence="3 4">MI-1</strain>
    </source>
</reference>
<evidence type="ECO:0000259" key="1">
    <source>
        <dbReference type="Pfam" id="PF10727"/>
    </source>
</evidence>
<dbReference type="OrthoDB" id="9810755at2"/>
<proteinExistence type="predicted"/>
<dbReference type="HOGENOM" id="CLU_055635_1_0_9"/>
<dbReference type="Pfam" id="PF10728">
    <property type="entry name" value="DUF2520"/>
    <property type="match status" value="1"/>
</dbReference>
<sequence>MKNKPSFTIIGAGKVGSALGILLKERGYTPAGVFSRTPLNAQKLAEKLQTKRYSQASEAAKVADIVFITTTDREIASTASMIALKGGCGPGQILIHTSGALASDVMQPAREHGAWAISVHPLQSFADVESAKTNLPGSCFALEGDEEAMGTARQLVDDLQGQYFTIKTEDKPLYHAAAVVASNYLVSLIHLSTSIYQSLGLSEKQSLDALFPLIQGTINNIAKSGPTTALTGPVVRGDGATVIKHMKALKDLDWRNQEAYRHLGLYTVGVAIESGRLSPKEGTALNNIFMEVEQHEQKGNHCRLPAYETGGQIHSHVNGLRLFNGYTG</sequence>
<keyword evidence="4" id="KW-1185">Reference proteome</keyword>
<dbReference type="AlphaFoldDB" id="A4J5F9"/>
<gene>
    <name evidence="3" type="ordered locus">Dred_1787</name>
</gene>
<dbReference type="InterPro" id="IPR019665">
    <property type="entry name" value="OxRdtase/DH_put_Rossmann_dom"/>
</dbReference>
<dbReference type="InterPro" id="IPR036291">
    <property type="entry name" value="NAD(P)-bd_dom_sf"/>
</dbReference>
<dbReference type="InterPro" id="IPR018931">
    <property type="entry name" value="DUF2520"/>
</dbReference>
<dbReference type="EMBL" id="CP000612">
    <property type="protein sequence ID" value="ABO50312.1"/>
    <property type="molecule type" value="Genomic_DNA"/>
</dbReference>
<organism evidence="3 4">
    <name type="scientific">Desulforamulus reducens (strain ATCC BAA-1160 / DSM 100696 / MI-1)</name>
    <name type="common">Desulfotomaculum reducens</name>
    <dbReference type="NCBI Taxonomy" id="349161"/>
    <lineage>
        <taxon>Bacteria</taxon>
        <taxon>Bacillati</taxon>
        <taxon>Bacillota</taxon>
        <taxon>Clostridia</taxon>
        <taxon>Eubacteriales</taxon>
        <taxon>Peptococcaceae</taxon>
        <taxon>Desulforamulus</taxon>
    </lineage>
</organism>
<dbReference type="SUPFAM" id="SSF48179">
    <property type="entry name" value="6-phosphogluconate dehydrogenase C-terminal domain-like"/>
    <property type="match status" value="1"/>
</dbReference>
<dbReference type="SUPFAM" id="SSF51735">
    <property type="entry name" value="NAD(P)-binding Rossmann-fold domains"/>
    <property type="match status" value="1"/>
</dbReference>
<dbReference type="Gene3D" id="3.40.50.720">
    <property type="entry name" value="NAD(P)-binding Rossmann-like Domain"/>
    <property type="match status" value="1"/>
</dbReference>
<dbReference type="STRING" id="349161.Dred_1787"/>
<dbReference type="PANTHER" id="PTHR40459">
    <property type="entry name" value="CONSERVED HYPOTHETICAL ALANINE AND LEUCINE RICH PROTEIN"/>
    <property type="match status" value="1"/>
</dbReference>
<evidence type="ECO:0000259" key="2">
    <source>
        <dbReference type="Pfam" id="PF10728"/>
    </source>
</evidence>
<dbReference type="KEGG" id="drm:Dred_1787"/>
<evidence type="ECO:0000313" key="4">
    <source>
        <dbReference type="Proteomes" id="UP000001556"/>
    </source>
</evidence>
<dbReference type="Pfam" id="PF10727">
    <property type="entry name" value="Rossmann-like"/>
    <property type="match status" value="1"/>
</dbReference>
<feature type="domain" description="Putative oxidoreductase/dehydrogenase Rossmann-like" evidence="1">
    <location>
        <begin position="6"/>
        <end position="121"/>
    </location>
</feature>
<protein>
    <submittedName>
        <fullName evidence="3">NADP oxidoreductase, coenzyme F420-dependent</fullName>
    </submittedName>
</protein>
<dbReference type="InterPro" id="IPR008927">
    <property type="entry name" value="6-PGluconate_DH-like_C_sf"/>
</dbReference>
<accession>A4J5F9</accession>
<feature type="domain" description="DUF2520" evidence="2">
    <location>
        <begin position="139"/>
        <end position="266"/>
    </location>
</feature>
<dbReference type="eggNOG" id="COG5495">
    <property type="taxonomic scope" value="Bacteria"/>
</dbReference>
<evidence type="ECO:0000313" key="3">
    <source>
        <dbReference type="EMBL" id="ABO50312.1"/>
    </source>
</evidence>
<dbReference type="InterPro" id="IPR037108">
    <property type="entry name" value="TM1727-like_C_sf"/>
</dbReference>
<dbReference type="RefSeq" id="WP_011878125.1">
    <property type="nucleotide sequence ID" value="NC_009253.1"/>
</dbReference>
<dbReference type="Gene3D" id="1.10.1040.20">
    <property type="entry name" value="ProC-like, C-terminal domain"/>
    <property type="match status" value="1"/>
</dbReference>
<name>A4J5F9_DESRM</name>
<dbReference type="PANTHER" id="PTHR40459:SF1">
    <property type="entry name" value="CONSERVED HYPOTHETICAL ALANINE AND LEUCINE RICH PROTEIN"/>
    <property type="match status" value="1"/>
</dbReference>
<dbReference type="Proteomes" id="UP000001556">
    <property type="component" value="Chromosome"/>
</dbReference>